<dbReference type="SUPFAM" id="SSF56037">
    <property type="entry name" value="PheT/TilS domain"/>
    <property type="match status" value="1"/>
</dbReference>
<dbReference type="PANTHER" id="PTHR39209">
    <property type="match status" value="1"/>
</dbReference>
<name>A0AAJ3VA24_PREIN</name>
<evidence type="ECO:0000313" key="2">
    <source>
        <dbReference type="EMBL" id="PIK18536.1"/>
    </source>
</evidence>
<organism evidence="2 3">
    <name type="scientific">Prevotella intermedia</name>
    <dbReference type="NCBI Taxonomy" id="28131"/>
    <lineage>
        <taxon>Bacteria</taxon>
        <taxon>Pseudomonadati</taxon>
        <taxon>Bacteroidota</taxon>
        <taxon>Bacteroidia</taxon>
        <taxon>Bacteroidales</taxon>
        <taxon>Prevotellaceae</taxon>
        <taxon>Prevotella</taxon>
    </lineage>
</organism>
<feature type="domain" description="B3/B4 tRNA-binding" evidence="1">
    <location>
        <begin position="62"/>
        <end position="211"/>
    </location>
</feature>
<dbReference type="RefSeq" id="WP_099891492.1">
    <property type="nucleotide sequence ID" value="NZ_CP024697.1"/>
</dbReference>
<evidence type="ECO:0000313" key="3">
    <source>
        <dbReference type="Proteomes" id="UP000229111"/>
    </source>
</evidence>
<dbReference type="PANTHER" id="PTHR39209:SF2">
    <property type="entry name" value="CYTOPLASMIC PROTEIN"/>
    <property type="match status" value="1"/>
</dbReference>
<dbReference type="InterPro" id="IPR020825">
    <property type="entry name" value="Phe-tRNA_synthase-like_B3/B4"/>
</dbReference>
<dbReference type="GO" id="GO:0003723">
    <property type="term" value="F:RNA binding"/>
    <property type="evidence" value="ECO:0007669"/>
    <property type="project" value="InterPro"/>
</dbReference>
<dbReference type="EMBL" id="PEKM01000001">
    <property type="protein sequence ID" value="PIK18536.1"/>
    <property type="molecule type" value="Genomic_DNA"/>
</dbReference>
<dbReference type="InterPro" id="IPR005146">
    <property type="entry name" value="B3/B4_tRNA-bd"/>
</dbReference>
<dbReference type="SMART" id="SM00873">
    <property type="entry name" value="B3_4"/>
    <property type="match status" value="1"/>
</dbReference>
<comment type="caution">
    <text evidence="2">The sequence shown here is derived from an EMBL/GenBank/DDBJ whole genome shotgun (WGS) entry which is preliminary data.</text>
</comment>
<sequence>MEIIVSNEIETVCPNFVGACVEARVKNSQYSQPLWDEINTLETKFKAELTTETLKDISGIAATRRIYRACGKDPSRYRPASEALIRRVLQGKALYQIDTLVDLINLASMAFGYSIGGFDADKFVGNTLTLGIGKEGEPYEGIGRGMINIHGLPVYRDEIGGVGTPTSDHERTKITIDTTHLLVLINGYDGNEASVRQNAEFIQQLLQKFCESDGGTYHIYK</sequence>
<dbReference type="Pfam" id="PF03483">
    <property type="entry name" value="B3_4"/>
    <property type="match status" value="1"/>
</dbReference>
<protein>
    <recommendedName>
        <fullName evidence="1">B3/B4 tRNA-binding domain-containing protein</fullName>
    </recommendedName>
</protein>
<proteinExistence type="predicted"/>
<dbReference type="GO" id="GO:0004826">
    <property type="term" value="F:phenylalanine-tRNA ligase activity"/>
    <property type="evidence" value="ECO:0007669"/>
    <property type="project" value="InterPro"/>
</dbReference>
<dbReference type="Gene3D" id="3.50.40.10">
    <property type="entry name" value="Phenylalanyl-trna Synthetase, Chain B, domain 3"/>
    <property type="match status" value="1"/>
</dbReference>
<dbReference type="AlphaFoldDB" id="A0AAJ3VA24"/>
<gene>
    <name evidence="2" type="ORF">CTI16_05340</name>
</gene>
<accession>A0AAJ3VA24</accession>
<evidence type="ECO:0000259" key="1">
    <source>
        <dbReference type="SMART" id="SM00873"/>
    </source>
</evidence>
<reference evidence="2 3" key="1">
    <citation type="submission" date="2017-11" db="EMBL/GenBank/DDBJ databases">
        <title>Genome sequencing of Prevotella intermedia KCOM 1101.</title>
        <authorList>
            <person name="Kook J.-K."/>
            <person name="Park S.-N."/>
            <person name="Lim Y.K."/>
        </authorList>
    </citation>
    <scope>NUCLEOTIDE SEQUENCE [LARGE SCALE GENOMIC DNA]</scope>
    <source>
        <strain evidence="2 3">KCOM 1101</strain>
    </source>
</reference>
<dbReference type="Proteomes" id="UP000229111">
    <property type="component" value="Unassembled WGS sequence"/>
</dbReference>